<dbReference type="Pfam" id="PF02371">
    <property type="entry name" value="Transposase_20"/>
    <property type="match status" value="1"/>
</dbReference>
<dbReference type="InterPro" id="IPR003346">
    <property type="entry name" value="Transposase_20"/>
</dbReference>
<feature type="region of interest" description="Disordered" evidence="1">
    <location>
        <begin position="1"/>
        <end position="35"/>
    </location>
</feature>
<evidence type="ECO:0000259" key="2">
    <source>
        <dbReference type="Pfam" id="PF02371"/>
    </source>
</evidence>
<comment type="caution">
    <text evidence="3">The sequence shown here is derived from an EMBL/GenBank/DDBJ whole genome shotgun (WGS) entry which is preliminary data.</text>
</comment>
<evidence type="ECO:0000313" key="3">
    <source>
        <dbReference type="EMBL" id="MFC3320731.1"/>
    </source>
</evidence>
<keyword evidence="4" id="KW-1185">Reference proteome</keyword>
<dbReference type="InterPro" id="IPR047650">
    <property type="entry name" value="Transpos_IS110"/>
</dbReference>
<accession>A0ABV7MFY0</accession>
<protein>
    <submittedName>
        <fullName evidence="3">Transposase</fullName>
    </submittedName>
</protein>
<proteinExistence type="predicted"/>
<dbReference type="RefSeq" id="WP_378976870.1">
    <property type="nucleotide sequence ID" value="NZ_JBHRVD010000001.1"/>
</dbReference>
<feature type="compositionally biased region" description="Polar residues" evidence="1">
    <location>
        <begin position="1"/>
        <end position="11"/>
    </location>
</feature>
<dbReference type="Proteomes" id="UP001595648">
    <property type="component" value="Unassembled WGS sequence"/>
</dbReference>
<sequence>MPTPRSRSSHQGSRRAHHGLASAEPDEQTTRDDSRVGPIIATAIIAAVADPKHFKSGRQFAAWLGLVPRQHSSGGKDRLGSISKRGNPYLRRLLIIRNRSSLRWARSRPTGTSAWLTQLLERKPTNVVATAMANKTARIAWAIMVRKENFVPAAARTVA</sequence>
<name>A0ABV7MFY0_9HYPH</name>
<dbReference type="EMBL" id="JBHRVD010000001">
    <property type="protein sequence ID" value="MFC3320731.1"/>
    <property type="molecule type" value="Genomic_DNA"/>
</dbReference>
<gene>
    <name evidence="3" type="ORF">ACFOJ9_02695</name>
</gene>
<evidence type="ECO:0000313" key="4">
    <source>
        <dbReference type="Proteomes" id="UP001595648"/>
    </source>
</evidence>
<organism evidence="3 4">
    <name type="scientific">Mesorhizobium cantuariense</name>
    <dbReference type="NCBI Taxonomy" id="1300275"/>
    <lineage>
        <taxon>Bacteria</taxon>
        <taxon>Pseudomonadati</taxon>
        <taxon>Pseudomonadota</taxon>
        <taxon>Alphaproteobacteria</taxon>
        <taxon>Hyphomicrobiales</taxon>
        <taxon>Phyllobacteriaceae</taxon>
        <taxon>Mesorhizobium</taxon>
    </lineage>
</organism>
<reference evidence="4" key="1">
    <citation type="journal article" date="2019" name="Int. J. Syst. Evol. Microbiol.">
        <title>The Global Catalogue of Microorganisms (GCM) 10K type strain sequencing project: providing services to taxonomists for standard genome sequencing and annotation.</title>
        <authorList>
            <consortium name="The Broad Institute Genomics Platform"/>
            <consortium name="The Broad Institute Genome Sequencing Center for Infectious Disease"/>
            <person name="Wu L."/>
            <person name="Ma J."/>
        </authorList>
    </citation>
    <scope>NUCLEOTIDE SEQUENCE [LARGE SCALE GENOMIC DNA]</scope>
    <source>
        <strain evidence="4">ICMP 19515</strain>
    </source>
</reference>
<dbReference type="PANTHER" id="PTHR33055:SF3">
    <property type="entry name" value="PUTATIVE TRANSPOSASE FOR IS117-RELATED"/>
    <property type="match status" value="1"/>
</dbReference>
<evidence type="ECO:0000256" key="1">
    <source>
        <dbReference type="SAM" id="MobiDB-lite"/>
    </source>
</evidence>
<feature type="domain" description="Transposase IS116/IS110/IS902 C-terminal" evidence="2">
    <location>
        <begin position="36"/>
        <end position="102"/>
    </location>
</feature>
<dbReference type="PANTHER" id="PTHR33055">
    <property type="entry name" value="TRANSPOSASE FOR INSERTION SEQUENCE ELEMENT IS1111A"/>
    <property type="match status" value="1"/>
</dbReference>